<dbReference type="Pfam" id="PF02518">
    <property type="entry name" value="HATPase_c"/>
    <property type="match status" value="1"/>
</dbReference>
<evidence type="ECO:0000259" key="13">
    <source>
        <dbReference type="PROSITE" id="PS50109"/>
    </source>
</evidence>
<evidence type="ECO:0000256" key="10">
    <source>
        <dbReference type="ARBA" id="ARBA00023136"/>
    </source>
</evidence>
<sequence length="462" mass="49372">MSSVLPPRTPLPKLSMWQRLSVWRASSRTVLVSLLVGMLLVVGATVGSMLFFSNLVVQRQIARLPPDLRDQFRDRSDSGSTSFGSTLHTDAGDGRSSAKGTSPAAPVGGSQLQHSQAASMPNMAAFAHPTLIGPVMPLNVLKLTSYPVRRANGFLRDVGESLRAASLVSAIFGLIVAVLLARRIARPISAVSEAAVRVAAGDLSVRAKLLPGDRETTELARSFNAMAHGLELLEQERRDTVASIAHELRTPLTVMQARLDAIEDGIYPLNTEQVGQLSAQTQLLTRLVADLRTLSLAEAGRLTLQPAQVGALRLARSVAQDIQAARAGSAQGSSGGIEVEVLGQEATLRADPDRLRQVLVNLTENAFKHARSRVRLTVHPGTQNLSVHVDDDGPGIPEPEREHVFERFVRLETSRSRDSGGTGLGLAVVRALMQAHGGDVELGASPLGGTRATVRFPMDVRS</sequence>
<dbReference type="AlphaFoldDB" id="A0A918CFQ4"/>
<feature type="transmembrane region" description="Helical" evidence="12">
    <location>
        <begin position="30"/>
        <end position="57"/>
    </location>
</feature>
<dbReference type="SMART" id="SM00304">
    <property type="entry name" value="HAMP"/>
    <property type="match status" value="1"/>
</dbReference>
<dbReference type="GO" id="GO:0000155">
    <property type="term" value="F:phosphorelay sensor kinase activity"/>
    <property type="evidence" value="ECO:0007669"/>
    <property type="project" value="InterPro"/>
</dbReference>
<keyword evidence="16" id="KW-1185">Reference proteome</keyword>
<dbReference type="Gene3D" id="3.30.565.10">
    <property type="entry name" value="Histidine kinase-like ATPase, C-terminal domain"/>
    <property type="match status" value="1"/>
</dbReference>
<dbReference type="SMART" id="SM00387">
    <property type="entry name" value="HATPase_c"/>
    <property type="match status" value="1"/>
</dbReference>
<dbReference type="Gene3D" id="6.10.340.10">
    <property type="match status" value="1"/>
</dbReference>
<feature type="compositionally biased region" description="Polar residues" evidence="11">
    <location>
        <begin position="78"/>
        <end position="88"/>
    </location>
</feature>
<dbReference type="Gene3D" id="1.10.287.130">
    <property type="match status" value="1"/>
</dbReference>
<accession>A0A918CFQ4</accession>
<gene>
    <name evidence="15" type="ORF">GCM10008957_38680</name>
</gene>
<dbReference type="GO" id="GO:0005886">
    <property type="term" value="C:plasma membrane"/>
    <property type="evidence" value="ECO:0007669"/>
    <property type="project" value="TreeGrafter"/>
</dbReference>
<dbReference type="InterPro" id="IPR050428">
    <property type="entry name" value="TCS_sensor_his_kinase"/>
</dbReference>
<feature type="region of interest" description="Disordered" evidence="11">
    <location>
        <begin position="69"/>
        <end position="113"/>
    </location>
</feature>
<evidence type="ECO:0000259" key="14">
    <source>
        <dbReference type="PROSITE" id="PS50885"/>
    </source>
</evidence>
<dbReference type="InterPro" id="IPR003594">
    <property type="entry name" value="HATPase_dom"/>
</dbReference>
<dbReference type="SUPFAM" id="SSF47384">
    <property type="entry name" value="Homodimeric domain of signal transducing histidine kinase"/>
    <property type="match status" value="1"/>
</dbReference>
<keyword evidence="5" id="KW-0808">Transferase</keyword>
<dbReference type="EC" id="2.7.13.3" evidence="3"/>
<evidence type="ECO:0000256" key="7">
    <source>
        <dbReference type="ARBA" id="ARBA00022777"/>
    </source>
</evidence>
<dbReference type="SUPFAM" id="SSF158472">
    <property type="entry name" value="HAMP domain-like"/>
    <property type="match status" value="1"/>
</dbReference>
<comment type="catalytic activity">
    <reaction evidence="1">
        <text>ATP + protein L-histidine = ADP + protein N-phospho-L-histidine.</text>
        <dbReference type="EC" id="2.7.13.3"/>
    </reaction>
</comment>
<proteinExistence type="predicted"/>
<dbReference type="CDD" id="cd00075">
    <property type="entry name" value="HATPase"/>
    <property type="match status" value="1"/>
</dbReference>
<dbReference type="SMART" id="SM00388">
    <property type="entry name" value="HisKA"/>
    <property type="match status" value="1"/>
</dbReference>
<organism evidence="15 16">
    <name type="scientific">Deinococcus ruber</name>
    <dbReference type="NCBI Taxonomy" id="1848197"/>
    <lineage>
        <taxon>Bacteria</taxon>
        <taxon>Thermotogati</taxon>
        <taxon>Deinococcota</taxon>
        <taxon>Deinococci</taxon>
        <taxon>Deinococcales</taxon>
        <taxon>Deinococcaceae</taxon>
        <taxon>Deinococcus</taxon>
    </lineage>
</organism>
<dbReference type="PRINTS" id="PR00344">
    <property type="entry name" value="BCTRLSENSOR"/>
</dbReference>
<dbReference type="PANTHER" id="PTHR45436:SF5">
    <property type="entry name" value="SENSOR HISTIDINE KINASE TRCS"/>
    <property type="match status" value="1"/>
</dbReference>
<name>A0A918CFQ4_9DEIO</name>
<dbReference type="PROSITE" id="PS50109">
    <property type="entry name" value="HIS_KIN"/>
    <property type="match status" value="1"/>
</dbReference>
<evidence type="ECO:0000256" key="11">
    <source>
        <dbReference type="SAM" id="MobiDB-lite"/>
    </source>
</evidence>
<dbReference type="Proteomes" id="UP000603865">
    <property type="component" value="Unassembled WGS sequence"/>
</dbReference>
<evidence type="ECO:0000256" key="5">
    <source>
        <dbReference type="ARBA" id="ARBA00022679"/>
    </source>
</evidence>
<protein>
    <recommendedName>
        <fullName evidence="3">histidine kinase</fullName>
        <ecNumber evidence="3">2.7.13.3</ecNumber>
    </recommendedName>
</protein>
<keyword evidence="8 12" id="KW-1133">Transmembrane helix</keyword>
<reference evidence="15" key="1">
    <citation type="journal article" date="2014" name="Int. J. Syst. Evol. Microbiol.">
        <title>Complete genome sequence of Corynebacterium casei LMG S-19264T (=DSM 44701T), isolated from a smear-ripened cheese.</title>
        <authorList>
            <consortium name="US DOE Joint Genome Institute (JGI-PGF)"/>
            <person name="Walter F."/>
            <person name="Albersmeier A."/>
            <person name="Kalinowski J."/>
            <person name="Ruckert C."/>
        </authorList>
    </citation>
    <scope>NUCLEOTIDE SEQUENCE</scope>
    <source>
        <strain evidence="15">JCM 31311</strain>
    </source>
</reference>
<comment type="subcellular location">
    <subcellularLocation>
        <location evidence="2">Membrane</location>
    </subcellularLocation>
</comment>
<dbReference type="InterPro" id="IPR005467">
    <property type="entry name" value="His_kinase_dom"/>
</dbReference>
<evidence type="ECO:0000256" key="3">
    <source>
        <dbReference type="ARBA" id="ARBA00012438"/>
    </source>
</evidence>
<dbReference type="SUPFAM" id="SSF55874">
    <property type="entry name" value="ATPase domain of HSP90 chaperone/DNA topoisomerase II/histidine kinase"/>
    <property type="match status" value="1"/>
</dbReference>
<dbReference type="InterPro" id="IPR004358">
    <property type="entry name" value="Sig_transdc_His_kin-like_C"/>
</dbReference>
<evidence type="ECO:0000256" key="1">
    <source>
        <dbReference type="ARBA" id="ARBA00000085"/>
    </source>
</evidence>
<dbReference type="PROSITE" id="PS50885">
    <property type="entry name" value="HAMP"/>
    <property type="match status" value="1"/>
</dbReference>
<evidence type="ECO:0000313" key="16">
    <source>
        <dbReference type="Proteomes" id="UP000603865"/>
    </source>
</evidence>
<keyword evidence="10 12" id="KW-0472">Membrane</keyword>
<feature type="domain" description="Histidine kinase" evidence="13">
    <location>
        <begin position="243"/>
        <end position="460"/>
    </location>
</feature>
<reference evidence="15" key="2">
    <citation type="submission" date="2020-09" db="EMBL/GenBank/DDBJ databases">
        <authorList>
            <person name="Sun Q."/>
            <person name="Ohkuma M."/>
        </authorList>
    </citation>
    <scope>NUCLEOTIDE SEQUENCE</scope>
    <source>
        <strain evidence="15">JCM 31311</strain>
    </source>
</reference>
<evidence type="ECO:0000256" key="4">
    <source>
        <dbReference type="ARBA" id="ARBA00022553"/>
    </source>
</evidence>
<keyword evidence="7" id="KW-0418">Kinase</keyword>
<evidence type="ECO:0000256" key="12">
    <source>
        <dbReference type="SAM" id="Phobius"/>
    </source>
</evidence>
<evidence type="ECO:0000256" key="9">
    <source>
        <dbReference type="ARBA" id="ARBA00023012"/>
    </source>
</evidence>
<dbReference type="InterPro" id="IPR003660">
    <property type="entry name" value="HAMP_dom"/>
</dbReference>
<evidence type="ECO:0000313" key="15">
    <source>
        <dbReference type="EMBL" id="GGR22879.1"/>
    </source>
</evidence>
<dbReference type="Pfam" id="PF00512">
    <property type="entry name" value="HisKA"/>
    <property type="match status" value="1"/>
</dbReference>
<evidence type="ECO:0000256" key="2">
    <source>
        <dbReference type="ARBA" id="ARBA00004370"/>
    </source>
</evidence>
<dbReference type="RefSeq" id="WP_229776279.1">
    <property type="nucleotide sequence ID" value="NZ_BMQL01000029.1"/>
</dbReference>
<feature type="transmembrane region" description="Helical" evidence="12">
    <location>
        <begin position="161"/>
        <end position="181"/>
    </location>
</feature>
<dbReference type="Pfam" id="PF00672">
    <property type="entry name" value="HAMP"/>
    <property type="match status" value="1"/>
</dbReference>
<dbReference type="InterPro" id="IPR003661">
    <property type="entry name" value="HisK_dim/P_dom"/>
</dbReference>
<dbReference type="CDD" id="cd06225">
    <property type="entry name" value="HAMP"/>
    <property type="match status" value="1"/>
</dbReference>
<evidence type="ECO:0000256" key="8">
    <source>
        <dbReference type="ARBA" id="ARBA00022989"/>
    </source>
</evidence>
<comment type="caution">
    <text evidence="15">The sequence shown here is derived from an EMBL/GenBank/DDBJ whole genome shotgun (WGS) entry which is preliminary data.</text>
</comment>
<evidence type="ECO:0000256" key="6">
    <source>
        <dbReference type="ARBA" id="ARBA00022692"/>
    </source>
</evidence>
<dbReference type="InterPro" id="IPR036097">
    <property type="entry name" value="HisK_dim/P_sf"/>
</dbReference>
<keyword evidence="4" id="KW-0597">Phosphoprotein</keyword>
<dbReference type="InterPro" id="IPR036890">
    <property type="entry name" value="HATPase_C_sf"/>
</dbReference>
<dbReference type="PANTHER" id="PTHR45436">
    <property type="entry name" value="SENSOR HISTIDINE KINASE YKOH"/>
    <property type="match status" value="1"/>
</dbReference>
<feature type="domain" description="HAMP" evidence="14">
    <location>
        <begin position="182"/>
        <end position="235"/>
    </location>
</feature>
<dbReference type="EMBL" id="BMQL01000029">
    <property type="protein sequence ID" value="GGR22879.1"/>
    <property type="molecule type" value="Genomic_DNA"/>
</dbReference>
<keyword evidence="9" id="KW-0902">Two-component regulatory system</keyword>
<dbReference type="CDD" id="cd00082">
    <property type="entry name" value="HisKA"/>
    <property type="match status" value="1"/>
</dbReference>
<keyword evidence="6 12" id="KW-0812">Transmembrane</keyword>